<dbReference type="Proteomes" id="UP000266016">
    <property type="component" value="Unassembled WGS sequence"/>
</dbReference>
<accession>A0A398BBL6</accession>
<evidence type="ECO:0000256" key="3">
    <source>
        <dbReference type="ARBA" id="ARBA00022692"/>
    </source>
</evidence>
<protein>
    <submittedName>
        <fullName evidence="8">FTR1 family iron permease</fullName>
    </submittedName>
</protein>
<gene>
    <name evidence="8" type="ORF">D1953_12300</name>
</gene>
<feature type="chain" id="PRO_5017270639" evidence="7">
    <location>
        <begin position="28"/>
        <end position="576"/>
    </location>
</feature>
<dbReference type="AlphaFoldDB" id="A0A398BBL6"/>
<name>A0A398BBL6_9BACI</name>
<comment type="subcellular location">
    <subcellularLocation>
        <location evidence="1">Membrane</location>
        <topology evidence="1">Multi-pass membrane protein</topology>
    </subcellularLocation>
</comment>
<dbReference type="GO" id="GO:0033573">
    <property type="term" value="C:high-affinity iron permease complex"/>
    <property type="evidence" value="ECO:0007669"/>
    <property type="project" value="InterPro"/>
</dbReference>
<dbReference type="InterPro" id="IPR004923">
    <property type="entry name" value="FTR1/Fip1/EfeU"/>
</dbReference>
<evidence type="ECO:0000256" key="6">
    <source>
        <dbReference type="SAM" id="Phobius"/>
    </source>
</evidence>
<feature type="transmembrane region" description="Helical" evidence="6">
    <location>
        <begin position="502"/>
        <end position="522"/>
    </location>
</feature>
<evidence type="ECO:0000313" key="9">
    <source>
        <dbReference type="Proteomes" id="UP000266016"/>
    </source>
</evidence>
<keyword evidence="7" id="KW-0732">Signal</keyword>
<dbReference type="RefSeq" id="WP_119117490.1">
    <property type="nucleotide sequence ID" value="NZ_QWVS01000021.1"/>
</dbReference>
<dbReference type="PANTHER" id="PTHR31632">
    <property type="entry name" value="IRON TRANSPORTER FTH1"/>
    <property type="match status" value="1"/>
</dbReference>
<sequence>MFLVKRSKLFALFVAFVLILSGTKVFAGENHDQLFMYIGDSLMKAKTGDTEAVSDNIHLFEKEWKQIKVDSKLADVVDERMTDVEKGLEAGETPEELRAKLSALSTALINYDAEQNPVDMSTKKEKLRQIVPLIEDMKESVAAKDNSKVKAQYNLIFNQWNEVELAVSNESTASYGQIETYMAFVRIAITQDPVDYDKALENLEGLQQVIEDFLSGKVAENSKEDYSLSDVTKLLEKSADNISNQKIDQAVENLNEILFIWPMVEGAVSTRDSKLYSDMETKVPTAISLLQSKNAKVDEANDIVTDLNARLQPLLGETKYSMWDAALVLLREGLEALLIVATLLSFLKRVGHEAKQKWIWYGVLAGLVSSAVLAVVINVVFSQLTAASSREYIEGITGIVAVLMMLTVGAWLHSKSNIRSWNQYIGKQMNEAIATGSLFSFALISFLSIFREGAETIIFYTGMAPYMTLTQLVSGIGIAVVILVVVGFVMLRYSVKIPISPFLKVTTILIYAIAFKILGVSIHSLQVSQVIATHTIHSFPFVEWAGLYPTWETVLPQIGLLLIILVTTMVIRKKYV</sequence>
<evidence type="ECO:0000313" key="8">
    <source>
        <dbReference type="EMBL" id="RID85076.1"/>
    </source>
</evidence>
<feature type="transmembrane region" description="Helical" evidence="6">
    <location>
        <begin position="392"/>
        <end position="412"/>
    </location>
</feature>
<feature type="transmembrane region" description="Helical" evidence="6">
    <location>
        <begin position="432"/>
        <end position="450"/>
    </location>
</feature>
<proteinExistence type="inferred from homology"/>
<feature type="transmembrane region" description="Helical" evidence="6">
    <location>
        <begin position="320"/>
        <end position="346"/>
    </location>
</feature>
<organism evidence="8 9">
    <name type="scientific">Peribacillus asahii</name>
    <dbReference type="NCBI Taxonomy" id="228899"/>
    <lineage>
        <taxon>Bacteria</taxon>
        <taxon>Bacillati</taxon>
        <taxon>Bacillota</taxon>
        <taxon>Bacilli</taxon>
        <taxon>Bacillales</taxon>
        <taxon>Bacillaceae</taxon>
        <taxon>Peribacillus</taxon>
    </lineage>
</organism>
<dbReference type="PANTHER" id="PTHR31632:SF2">
    <property type="entry name" value="PLASMA MEMBRANE IRON PERMEASE"/>
    <property type="match status" value="1"/>
</dbReference>
<feature type="transmembrane region" description="Helical" evidence="6">
    <location>
        <begin position="470"/>
        <end position="490"/>
    </location>
</feature>
<keyword evidence="9" id="KW-1185">Reference proteome</keyword>
<comment type="caution">
    <text evidence="8">The sequence shown here is derived from an EMBL/GenBank/DDBJ whole genome shotgun (WGS) entry which is preliminary data.</text>
</comment>
<keyword evidence="5 6" id="KW-0472">Membrane</keyword>
<evidence type="ECO:0000256" key="7">
    <source>
        <dbReference type="SAM" id="SignalP"/>
    </source>
</evidence>
<evidence type="ECO:0000256" key="4">
    <source>
        <dbReference type="ARBA" id="ARBA00022989"/>
    </source>
</evidence>
<feature type="transmembrane region" description="Helical" evidence="6">
    <location>
        <begin position="554"/>
        <end position="571"/>
    </location>
</feature>
<reference evidence="8 9" key="1">
    <citation type="submission" date="2018-08" db="EMBL/GenBank/DDBJ databases">
        <title>Bacillus jemisoniae sp. nov., Bacillus chryseoplanitiae sp. nov., Bacillus resnikiae sp. nov., and Bacillus frankliniae sp. nov., isolated from Viking spacecraft and associated surfaces.</title>
        <authorList>
            <person name="Seuylemezian A."/>
            <person name="Vaishampayan P."/>
        </authorList>
    </citation>
    <scope>NUCLEOTIDE SEQUENCE [LARGE SCALE GENOMIC DNA]</scope>
    <source>
        <strain evidence="8 9">MA001</strain>
    </source>
</reference>
<dbReference type="Pfam" id="PF03239">
    <property type="entry name" value="FTR1"/>
    <property type="match status" value="1"/>
</dbReference>
<evidence type="ECO:0000256" key="1">
    <source>
        <dbReference type="ARBA" id="ARBA00004141"/>
    </source>
</evidence>
<dbReference type="GO" id="GO:0015093">
    <property type="term" value="F:ferrous iron transmembrane transporter activity"/>
    <property type="evidence" value="ECO:0007669"/>
    <property type="project" value="TreeGrafter"/>
</dbReference>
<comment type="similarity">
    <text evidence="2">Belongs to the oxidase-dependent Fe transporter (OFeT) (TC 9.A.10.1) family.</text>
</comment>
<feature type="signal peptide" evidence="7">
    <location>
        <begin position="1"/>
        <end position="27"/>
    </location>
</feature>
<feature type="transmembrane region" description="Helical" evidence="6">
    <location>
        <begin position="358"/>
        <end position="380"/>
    </location>
</feature>
<evidence type="ECO:0000256" key="2">
    <source>
        <dbReference type="ARBA" id="ARBA00008333"/>
    </source>
</evidence>
<dbReference type="EMBL" id="QWVS01000021">
    <property type="protein sequence ID" value="RID85076.1"/>
    <property type="molecule type" value="Genomic_DNA"/>
</dbReference>
<keyword evidence="3 6" id="KW-0812">Transmembrane</keyword>
<evidence type="ECO:0000256" key="5">
    <source>
        <dbReference type="ARBA" id="ARBA00023136"/>
    </source>
</evidence>
<keyword evidence="4 6" id="KW-1133">Transmembrane helix</keyword>